<protein>
    <submittedName>
        <fullName evidence="2">DUF5694 domain-containing protein</fullName>
    </submittedName>
</protein>
<dbReference type="InterPro" id="IPR043749">
    <property type="entry name" value="DUF5694"/>
</dbReference>
<keyword evidence="1" id="KW-0732">Signal</keyword>
<dbReference type="RefSeq" id="WP_347608954.1">
    <property type="nucleotide sequence ID" value="NZ_JBDPZC010000003.1"/>
</dbReference>
<evidence type="ECO:0000256" key="1">
    <source>
        <dbReference type="SAM" id="SignalP"/>
    </source>
</evidence>
<name>A0ABV0GD69_9BURK</name>
<dbReference type="EMBL" id="JBDPZC010000003">
    <property type="protein sequence ID" value="MEO3712947.1"/>
    <property type="molecule type" value="Genomic_DNA"/>
</dbReference>
<organism evidence="2 3">
    <name type="scientific">Roseateles flavus</name>
    <dbReference type="NCBI Taxonomy" id="3149041"/>
    <lineage>
        <taxon>Bacteria</taxon>
        <taxon>Pseudomonadati</taxon>
        <taxon>Pseudomonadota</taxon>
        <taxon>Betaproteobacteria</taxon>
        <taxon>Burkholderiales</taxon>
        <taxon>Sphaerotilaceae</taxon>
        <taxon>Roseateles</taxon>
    </lineage>
</organism>
<reference evidence="2 3" key="1">
    <citation type="submission" date="2024-05" db="EMBL/GenBank/DDBJ databases">
        <title>Roseateles sp. 2.12 16S ribosomal RNA gene Genome sequencing and assembly.</title>
        <authorList>
            <person name="Woo H."/>
        </authorList>
    </citation>
    <scope>NUCLEOTIDE SEQUENCE [LARGE SCALE GENOMIC DNA]</scope>
    <source>
        <strain evidence="2 3">2.12</strain>
    </source>
</reference>
<sequence>MTPQKSRLLPVLAALSWVIASQIAQAQSSSGLPYEPAFKPSLHKGPPAGAANEVLVLGTPHLSGMKGVIEQGMLSPLLKRLAQWRPTGIAIERLSGLQCDSLRRQPGRYADTVATYCFDVAPAASAIGLDVPAANVEVERQLAAWPAAPTPAQRRRLAVLLMAAGEPASAWVQWLRLPSAERRAGDGMNAEALSQLERWAGPPSEITWIAAALAAELGLERLYAVDDHSADTPDAADPAERKAQGEAIQKAWNNEATRTRMAQDKALQAGLKEPGGLLRLYRAYNAPEAPTLVYASDFGATLVEPSPQAYGREYLGYWETRNLRMVANMREVLGQHRGMRMLSIVGASHKGYYEAYLQQMHDVNLVDPMSVLKD</sequence>
<evidence type="ECO:0000313" key="3">
    <source>
        <dbReference type="Proteomes" id="UP001462640"/>
    </source>
</evidence>
<gene>
    <name evidence="2" type="ORF">ABDJ40_09250</name>
</gene>
<dbReference type="Proteomes" id="UP001462640">
    <property type="component" value="Unassembled WGS sequence"/>
</dbReference>
<keyword evidence="3" id="KW-1185">Reference proteome</keyword>
<proteinExistence type="predicted"/>
<feature type="signal peptide" evidence="1">
    <location>
        <begin position="1"/>
        <end position="26"/>
    </location>
</feature>
<feature type="chain" id="PRO_5046435365" evidence="1">
    <location>
        <begin position="27"/>
        <end position="374"/>
    </location>
</feature>
<dbReference type="Pfam" id="PF18950">
    <property type="entry name" value="DUF5694"/>
    <property type="match status" value="1"/>
</dbReference>
<comment type="caution">
    <text evidence="2">The sequence shown here is derived from an EMBL/GenBank/DDBJ whole genome shotgun (WGS) entry which is preliminary data.</text>
</comment>
<accession>A0ABV0GD69</accession>
<evidence type="ECO:0000313" key="2">
    <source>
        <dbReference type="EMBL" id="MEO3712947.1"/>
    </source>
</evidence>